<evidence type="ECO:0000313" key="2">
    <source>
        <dbReference type="EMBL" id="KAG2329944.1"/>
    </source>
</evidence>
<dbReference type="InterPro" id="IPR015410">
    <property type="entry name" value="DUF1985"/>
</dbReference>
<reference evidence="2 3" key="1">
    <citation type="submission" date="2020-02" db="EMBL/GenBank/DDBJ databases">
        <authorList>
            <person name="Ma Q."/>
            <person name="Huang Y."/>
            <person name="Song X."/>
            <person name="Pei D."/>
        </authorList>
    </citation>
    <scope>NUCLEOTIDE SEQUENCE [LARGE SCALE GENOMIC DNA]</scope>
    <source>
        <strain evidence="2">Sxm20200214</strain>
        <tissue evidence="2">Leaf</tissue>
    </source>
</reference>
<name>A0A8X7WHQ8_BRACI</name>
<dbReference type="PANTHER" id="PTHR48449">
    <property type="entry name" value="DUF1985 DOMAIN-CONTAINING PROTEIN"/>
    <property type="match status" value="1"/>
</dbReference>
<dbReference type="OrthoDB" id="1930729at2759"/>
<gene>
    <name evidence="2" type="ORF">Bca52824_001124</name>
</gene>
<dbReference type="Pfam" id="PF09331">
    <property type="entry name" value="DUF1985"/>
    <property type="match status" value="1"/>
</dbReference>
<keyword evidence="3" id="KW-1185">Reference proteome</keyword>
<comment type="caution">
    <text evidence="2">The sequence shown here is derived from an EMBL/GenBank/DDBJ whole genome shotgun (WGS) entry which is preliminary data.</text>
</comment>
<evidence type="ECO:0000313" key="3">
    <source>
        <dbReference type="Proteomes" id="UP000886595"/>
    </source>
</evidence>
<organism evidence="2 3">
    <name type="scientific">Brassica carinata</name>
    <name type="common">Ethiopian mustard</name>
    <name type="synonym">Abyssinian cabbage</name>
    <dbReference type="NCBI Taxonomy" id="52824"/>
    <lineage>
        <taxon>Eukaryota</taxon>
        <taxon>Viridiplantae</taxon>
        <taxon>Streptophyta</taxon>
        <taxon>Embryophyta</taxon>
        <taxon>Tracheophyta</taxon>
        <taxon>Spermatophyta</taxon>
        <taxon>Magnoliopsida</taxon>
        <taxon>eudicotyledons</taxon>
        <taxon>Gunneridae</taxon>
        <taxon>Pentapetalae</taxon>
        <taxon>rosids</taxon>
        <taxon>malvids</taxon>
        <taxon>Brassicales</taxon>
        <taxon>Brassicaceae</taxon>
        <taxon>Brassiceae</taxon>
        <taxon>Brassica</taxon>
    </lineage>
</organism>
<dbReference type="Proteomes" id="UP000886595">
    <property type="component" value="Unassembled WGS sequence"/>
</dbReference>
<sequence>MDSSTIADAPVLPEANVNTQIPSMMFAEGEEPIGVRVLTYQSSRAISTIINALDPEEIQFFRESSFGKLIEIADKPCFSGRFARFLLSRQLKVEKKHEAWFRFARKPIRFSLREFAIVTGLPCGELPARMMGKKKKITNEKTYWPELFGTVEDLSVSRTVKMLRWKTVTEKSTRIKLAALAIVSSVLLSTNLKMKMVKEHAQMLSDIDEFFTFPWGCLAFDMLMESIKKKEMRSPSHKTLLL</sequence>
<accession>A0A8X7WHQ8</accession>
<dbReference type="PANTHER" id="PTHR48449:SF2">
    <property type="entry name" value="UBIQUITIN-LIKE PROTEASE FAMILY PROFILE DOMAIN-CONTAINING PROTEIN"/>
    <property type="match status" value="1"/>
</dbReference>
<protein>
    <recommendedName>
        <fullName evidence="1">DUF1985 domain-containing protein</fullName>
    </recommendedName>
</protein>
<dbReference type="EMBL" id="JAAMPC010000001">
    <property type="protein sequence ID" value="KAG2329944.1"/>
    <property type="molecule type" value="Genomic_DNA"/>
</dbReference>
<evidence type="ECO:0000259" key="1">
    <source>
        <dbReference type="Pfam" id="PF09331"/>
    </source>
</evidence>
<feature type="domain" description="DUF1985" evidence="1">
    <location>
        <begin position="87"/>
        <end position="226"/>
    </location>
</feature>
<proteinExistence type="predicted"/>
<dbReference type="AlphaFoldDB" id="A0A8X7WHQ8"/>